<accession>A0A5S9M302</accession>
<reference evidence="1 2" key="1">
    <citation type="submission" date="2019-12" db="EMBL/GenBank/DDBJ databases">
        <title>Full genome sequence of a Bacillus safensis strain isolated from commercially available natto in Indonesia.</title>
        <authorList>
            <person name="Yoshida M."/>
            <person name="Uomi M."/>
            <person name="Waturangi D."/>
            <person name="Ekaputri J.J."/>
            <person name="Setiamarga D.H.E."/>
        </authorList>
    </citation>
    <scope>NUCLEOTIDE SEQUENCE [LARGE SCALE GENOMIC DNA]</scope>
    <source>
        <strain evidence="1 2">IDN1</strain>
    </source>
</reference>
<evidence type="ECO:0000313" key="2">
    <source>
        <dbReference type="Proteomes" id="UP000464658"/>
    </source>
</evidence>
<evidence type="ECO:0000313" key="1">
    <source>
        <dbReference type="EMBL" id="BBP87513.1"/>
    </source>
</evidence>
<protein>
    <recommendedName>
        <fullName evidence="3">HTH marR-type domain-containing protein</fullName>
    </recommendedName>
</protein>
<dbReference type="InterPro" id="IPR036388">
    <property type="entry name" value="WH-like_DNA-bd_sf"/>
</dbReference>
<dbReference type="Proteomes" id="UP000464658">
    <property type="component" value="Chromosome"/>
</dbReference>
<proteinExistence type="predicted"/>
<sequence length="61" mass="7282">MNKKKKKLFPTEKGETVYPMIKREHDYSNQVALSGFSEEEAEQIYEYLLRVRKNIKKTGKM</sequence>
<dbReference type="SUPFAM" id="SSF46785">
    <property type="entry name" value="Winged helix' DNA-binding domain"/>
    <property type="match status" value="1"/>
</dbReference>
<name>A0A5S9M302_BACIA</name>
<gene>
    <name evidence="1" type="ORF">BsIDN1_11310</name>
</gene>
<dbReference type="InterPro" id="IPR036390">
    <property type="entry name" value="WH_DNA-bd_sf"/>
</dbReference>
<organism evidence="1 2">
    <name type="scientific">Bacillus safensis</name>
    <dbReference type="NCBI Taxonomy" id="561879"/>
    <lineage>
        <taxon>Bacteria</taxon>
        <taxon>Bacillati</taxon>
        <taxon>Bacillota</taxon>
        <taxon>Bacilli</taxon>
        <taxon>Bacillales</taxon>
        <taxon>Bacillaceae</taxon>
        <taxon>Bacillus</taxon>
    </lineage>
</organism>
<dbReference type="Gene3D" id="1.10.10.10">
    <property type="entry name" value="Winged helix-like DNA-binding domain superfamily/Winged helix DNA-binding domain"/>
    <property type="match status" value="1"/>
</dbReference>
<dbReference type="EMBL" id="AP021906">
    <property type="protein sequence ID" value="BBP87513.1"/>
    <property type="molecule type" value="Genomic_DNA"/>
</dbReference>
<dbReference type="AlphaFoldDB" id="A0A5S9M302"/>
<evidence type="ECO:0008006" key="3">
    <source>
        <dbReference type="Google" id="ProtNLM"/>
    </source>
</evidence>